<feature type="transmembrane region" description="Helical" evidence="1">
    <location>
        <begin position="459"/>
        <end position="481"/>
    </location>
</feature>
<name>A0ABU2MEI7_9ACTN</name>
<reference evidence="5" key="1">
    <citation type="submission" date="2023-07" db="EMBL/GenBank/DDBJ databases">
        <title>30 novel species of actinomycetes from the DSMZ collection.</title>
        <authorList>
            <person name="Nouioui I."/>
        </authorList>
    </citation>
    <scope>NUCLEOTIDE SEQUENCE [LARGE SCALE GENOMIC DNA]</scope>
    <source>
        <strain evidence="5">DSM 44743</strain>
    </source>
</reference>
<dbReference type="EC" id="3.1.1.103" evidence="4"/>
<dbReference type="PANTHER" id="PTHR43283">
    <property type="entry name" value="BETA-LACTAMASE-RELATED"/>
    <property type="match status" value="1"/>
</dbReference>
<dbReference type="Pfam" id="PF00144">
    <property type="entry name" value="Beta-lactamase"/>
    <property type="match status" value="1"/>
</dbReference>
<keyword evidence="1" id="KW-0472">Membrane</keyword>
<evidence type="ECO:0000313" key="5">
    <source>
        <dbReference type="Proteomes" id="UP001183390"/>
    </source>
</evidence>
<dbReference type="InterPro" id="IPR012338">
    <property type="entry name" value="Beta-lactam/transpept-like"/>
</dbReference>
<dbReference type="GO" id="GO:0016787">
    <property type="term" value="F:hydrolase activity"/>
    <property type="evidence" value="ECO:0007669"/>
    <property type="project" value="UniProtKB-KW"/>
</dbReference>
<evidence type="ECO:0000259" key="3">
    <source>
        <dbReference type="Pfam" id="PF00144"/>
    </source>
</evidence>
<keyword evidence="4" id="KW-0378">Hydrolase</keyword>
<dbReference type="Proteomes" id="UP001183390">
    <property type="component" value="Unassembled WGS sequence"/>
</dbReference>
<dbReference type="InterPro" id="IPR050789">
    <property type="entry name" value="Diverse_Enzym_Activities"/>
</dbReference>
<keyword evidence="1" id="KW-1133">Transmembrane helix</keyword>
<proteinExistence type="predicted"/>
<feature type="transmembrane region" description="Helical" evidence="1">
    <location>
        <begin position="422"/>
        <end position="439"/>
    </location>
</feature>
<comment type="caution">
    <text evidence="4">The sequence shown here is derived from an EMBL/GenBank/DDBJ whole genome shotgun (WGS) entry which is preliminary data.</text>
</comment>
<feature type="chain" id="PRO_5047218977" evidence="2">
    <location>
        <begin position="26"/>
        <end position="497"/>
    </location>
</feature>
<dbReference type="InterPro" id="IPR001466">
    <property type="entry name" value="Beta-lactam-related"/>
</dbReference>
<organism evidence="4 5">
    <name type="scientific">Nocardiopsis lambiniae</name>
    <dbReference type="NCBI Taxonomy" id="3075539"/>
    <lineage>
        <taxon>Bacteria</taxon>
        <taxon>Bacillati</taxon>
        <taxon>Actinomycetota</taxon>
        <taxon>Actinomycetes</taxon>
        <taxon>Streptosporangiales</taxon>
        <taxon>Nocardiopsidaceae</taxon>
        <taxon>Nocardiopsis</taxon>
    </lineage>
</organism>
<feature type="transmembrane region" description="Helical" evidence="1">
    <location>
        <begin position="379"/>
        <end position="402"/>
    </location>
</feature>
<keyword evidence="1" id="KW-0812">Transmembrane</keyword>
<feature type="domain" description="Beta-lactamase-related" evidence="3">
    <location>
        <begin position="38"/>
        <end position="351"/>
    </location>
</feature>
<dbReference type="Gene3D" id="3.40.710.10">
    <property type="entry name" value="DD-peptidase/beta-lactamase superfamily"/>
    <property type="match status" value="1"/>
</dbReference>
<evidence type="ECO:0000256" key="2">
    <source>
        <dbReference type="SAM" id="SignalP"/>
    </source>
</evidence>
<evidence type="ECO:0000313" key="4">
    <source>
        <dbReference type="EMBL" id="MDT0330321.1"/>
    </source>
</evidence>
<dbReference type="SUPFAM" id="SSF56601">
    <property type="entry name" value="beta-lactamase/transpeptidase-like"/>
    <property type="match status" value="1"/>
</dbReference>
<protein>
    <submittedName>
        <fullName evidence="4">Serine hydrolase domain-containing protein</fullName>
        <ecNumber evidence="4">3.1.1.103</ecNumber>
    </submittedName>
</protein>
<dbReference type="RefSeq" id="WP_311512895.1">
    <property type="nucleotide sequence ID" value="NZ_JAVREP010000012.1"/>
</dbReference>
<dbReference type="EMBL" id="JAVREP010000012">
    <property type="protein sequence ID" value="MDT0330321.1"/>
    <property type="molecule type" value="Genomic_DNA"/>
</dbReference>
<gene>
    <name evidence="4" type="ORF">RM479_18045</name>
</gene>
<accession>A0ABU2MEI7</accession>
<keyword evidence="5" id="KW-1185">Reference proteome</keyword>
<evidence type="ECO:0000256" key="1">
    <source>
        <dbReference type="SAM" id="Phobius"/>
    </source>
</evidence>
<sequence length="497" mass="50979">MFSRITITVSLATALVVPAPSPSFASPGAETPLTAEAVDAYVADYLDATPLPGAAVAVTRGREVVRAAGYGVDSRGGPMSARTPMGTASVGKAFTAVTVMTLVEGGAIALDDPVVAHLPEFAVDDPRGDEITVRQLLTHTSGMSDVGFREKSEPTTGDLEGAVARLSDASLVADPGAEEHYHNPNYHVLARMVEVVEGRPFAEVLDERVLAPLGMVDTVTVDTAEEVFAAGVASGHVSVLGRAVALPEPEGYVNGSGGMVSTADDMARWLIAQYSGGAGPDDGRILSPGGWEATLAPLGGEGPGADRAFGWSVGRTGTGAPLISHGGIQFTYTAHQALLPESGVGIAVMAGTGLGSGDAANLMWGLVALVEGVEPPAPVGVWLLVVDVVLVVSMGVVVFFAVRGVRRAPGWALAVRGRRWRFPVGALGAAVVVAAASFPHRWISVSAGGRDLTWTQALYTVPTSVVFLVVATTAVTVVWAVRVGVLVRRAAASAAAR</sequence>
<feature type="signal peptide" evidence="2">
    <location>
        <begin position="1"/>
        <end position="25"/>
    </location>
</feature>
<keyword evidence="2" id="KW-0732">Signal</keyword>